<dbReference type="InterPro" id="IPR046651">
    <property type="entry name" value="DUF6763"/>
</dbReference>
<dbReference type="STRING" id="1265313.HRUBRA_02059"/>
<dbReference type="Proteomes" id="UP000029640">
    <property type="component" value="Unassembled WGS sequence"/>
</dbReference>
<accession>A0A095VQG8</accession>
<dbReference type="eggNOG" id="ENOG50330PC">
    <property type="taxonomic scope" value="Bacteria"/>
</dbReference>
<dbReference type="HOGENOM" id="CLU_177041_0_0_6"/>
<proteinExistence type="predicted"/>
<dbReference type="OrthoDB" id="7062948at2"/>
<dbReference type="EMBL" id="AUVB01000057">
    <property type="protein sequence ID" value="KGE03373.1"/>
    <property type="molecule type" value="Genomic_DNA"/>
</dbReference>
<reference evidence="2 3" key="1">
    <citation type="journal article" date="2014" name="Genome Announc.">
        <title>Genome Sequence of Gammaproteobacterial Pseudohaliea rubra Type Strain DSM 19751, Isolated from Coastal Seawater of the Mediterranean Sea.</title>
        <authorList>
            <person name="Spring S."/>
            <person name="Fiebig A."/>
            <person name="Riedel T."/>
            <person name="Goker M."/>
            <person name="Klenk H.P."/>
        </authorList>
    </citation>
    <scope>NUCLEOTIDE SEQUENCE [LARGE SCALE GENOMIC DNA]</scope>
    <source>
        <strain evidence="2 3">DSM 19751</strain>
    </source>
</reference>
<protein>
    <submittedName>
        <fullName evidence="2">Uncharacterized protein</fullName>
    </submittedName>
</protein>
<comment type="caution">
    <text evidence="2">The sequence shown here is derived from an EMBL/GenBank/DDBJ whole genome shotgun (WGS) entry which is preliminary data.</text>
</comment>
<organism evidence="2 3">
    <name type="scientific">Pseudohaliea rubra DSM 19751</name>
    <dbReference type="NCBI Taxonomy" id="1265313"/>
    <lineage>
        <taxon>Bacteria</taxon>
        <taxon>Pseudomonadati</taxon>
        <taxon>Pseudomonadota</taxon>
        <taxon>Gammaproteobacteria</taxon>
        <taxon>Cellvibrionales</taxon>
        <taxon>Halieaceae</taxon>
        <taxon>Pseudohaliea</taxon>
    </lineage>
</organism>
<evidence type="ECO:0000256" key="1">
    <source>
        <dbReference type="SAM" id="MobiDB-lite"/>
    </source>
</evidence>
<feature type="region of interest" description="Disordered" evidence="1">
    <location>
        <begin position="64"/>
        <end position="104"/>
    </location>
</feature>
<dbReference type="RefSeq" id="WP_035517319.1">
    <property type="nucleotide sequence ID" value="NZ_KN234777.1"/>
</dbReference>
<evidence type="ECO:0000313" key="2">
    <source>
        <dbReference type="EMBL" id="KGE03373.1"/>
    </source>
</evidence>
<gene>
    <name evidence="2" type="ORF">HRUBRA_02059</name>
</gene>
<sequence>MTLERPAIGQWYKEAESAALFEVVAIDAHSSAIEVQYLDGEIAEFDTESWGELILFPAAEPEDWRSPYELSDEDGIDPDQPLHPDWGNPVNNIEPDSLWEREDY</sequence>
<dbReference type="Pfam" id="PF20549">
    <property type="entry name" value="DUF6763"/>
    <property type="match status" value="1"/>
</dbReference>
<name>A0A095VQG8_9GAMM</name>
<dbReference type="AlphaFoldDB" id="A0A095VQG8"/>
<keyword evidence="3" id="KW-1185">Reference proteome</keyword>
<evidence type="ECO:0000313" key="3">
    <source>
        <dbReference type="Proteomes" id="UP000029640"/>
    </source>
</evidence>